<keyword evidence="2" id="KW-0472">Membrane</keyword>
<name>A0A4R2KFS8_9RHOB</name>
<proteinExistence type="predicted"/>
<accession>A0A4R2KFS8</accession>
<feature type="region of interest" description="Disordered" evidence="1">
    <location>
        <begin position="1"/>
        <end position="27"/>
    </location>
</feature>
<reference evidence="3 4" key="1">
    <citation type="submission" date="2019-03" db="EMBL/GenBank/DDBJ databases">
        <title>Genomic Encyclopedia of Type Strains, Phase IV (KMG-IV): sequencing the most valuable type-strain genomes for metagenomic binning, comparative biology and taxonomic classification.</title>
        <authorList>
            <person name="Goeker M."/>
        </authorList>
    </citation>
    <scope>NUCLEOTIDE SEQUENCE [LARGE SCALE GENOMIC DNA]</scope>
    <source>
        <strain evidence="3 4">DSM 4868</strain>
    </source>
</reference>
<evidence type="ECO:0000256" key="2">
    <source>
        <dbReference type="SAM" id="Phobius"/>
    </source>
</evidence>
<dbReference type="RefSeq" id="WP_132543316.1">
    <property type="nucleotide sequence ID" value="NZ_SLWW01000005.1"/>
</dbReference>
<comment type="caution">
    <text evidence="3">The sequence shown here is derived from an EMBL/GenBank/DDBJ whole genome shotgun (WGS) entry which is preliminary data.</text>
</comment>
<dbReference type="EMBL" id="SLWW01000005">
    <property type="protein sequence ID" value="TCO71924.1"/>
    <property type="molecule type" value="Genomic_DNA"/>
</dbReference>
<dbReference type="InterPro" id="IPR025498">
    <property type="entry name" value="DUF4389"/>
</dbReference>
<gene>
    <name evidence="3" type="ORF">EV655_10529</name>
</gene>
<evidence type="ECO:0000313" key="4">
    <source>
        <dbReference type="Proteomes" id="UP000295142"/>
    </source>
</evidence>
<evidence type="ECO:0000313" key="3">
    <source>
        <dbReference type="EMBL" id="TCO71924.1"/>
    </source>
</evidence>
<dbReference type="Proteomes" id="UP000295142">
    <property type="component" value="Unassembled WGS sequence"/>
</dbReference>
<dbReference type="Pfam" id="PF14333">
    <property type="entry name" value="DUF4389"/>
    <property type="match status" value="1"/>
</dbReference>
<protein>
    <submittedName>
        <fullName evidence="3">Uncharacterized protein DUF4389</fullName>
    </submittedName>
</protein>
<keyword evidence="4" id="KW-1185">Reference proteome</keyword>
<organism evidence="3 4">
    <name type="scientific">Rhodovulum euryhalinum</name>
    <dbReference type="NCBI Taxonomy" id="35805"/>
    <lineage>
        <taxon>Bacteria</taxon>
        <taxon>Pseudomonadati</taxon>
        <taxon>Pseudomonadota</taxon>
        <taxon>Alphaproteobacteria</taxon>
        <taxon>Rhodobacterales</taxon>
        <taxon>Paracoccaceae</taxon>
        <taxon>Rhodovulum</taxon>
    </lineage>
</organism>
<keyword evidence="2" id="KW-1133">Transmembrane helix</keyword>
<dbReference type="OrthoDB" id="7933712at2"/>
<feature type="transmembrane region" description="Helical" evidence="2">
    <location>
        <begin position="42"/>
        <end position="70"/>
    </location>
</feature>
<sequence>MTDTPDQPPESLERPAAGTVPPRDPTAAEAAESRAVWARGGWMLVLLILFSIAQSLLVATAILQFGWMLFTKAKNPHISDFGARLGNWMAINARYQAVASDEKPFPWSEWK</sequence>
<evidence type="ECO:0000256" key="1">
    <source>
        <dbReference type="SAM" id="MobiDB-lite"/>
    </source>
</evidence>
<keyword evidence="2" id="KW-0812">Transmembrane</keyword>
<dbReference type="AlphaFoldDB" id="A0A4R2KFS8"/>